<dbReference type="AlphaFoldDB" id="A0A387HNB6"/>
<dbReference type="PANTHER" id="PTHR43764:SF1">
    <property type="entry name" value="MOLYBDOPTERIN MOLYBDOTRANSFERASE"/>
    <property type="match status" value="1"/>
</dbReference>
<name>A0A387HNB6_9ACTN</name>
<evidence type="ECO:0000256" key="1">
    <source>
        <dbReference type="ARBA" id="ARBA00005046"/>
    </source>
</evidence>
<dbReference type="SMART" id="SM00852">
    <property type="entry name" value="MoCF_biosynth"/>
    <property type="match status" value="1"/>
</dbReference>
<gene>
    <name evidence="5" type="primary">mog</name>
    <name evidence="5" type="ORF">DWB77_04483</name>
</gene>
<evidence type="ECO:0000259" key="4">
    <source>
        <dbReference type="SMART" id="SM00852"/>
    </source>
</evidence>
<evidence type="ECO:0000256" key="2">
    <source>
        <dbReference type="ARBA" id="ARBA00023150"/>
    </source>
</evidence>
<evidence type="ECO:0000313" key="5">
    <source>
        <dbReference type="EMBL" id="AYG82312.1"/>
    </source>
</evidence>
<dbReference type="PANTHER" id="PTHR43764">
    <property type="entry name" value="MOLYBDENUM COFACTOR BIOSYNTHESIS"/>
    <property type="match status" value="1"/>
</dbReference>
<dbReference type="CDD" id="cd00886">
    <property type="entry name" value="MogA_MoaB"/>
    <property type="match status" value="1"/>
</dbReference>
<keyword evidence="6" id="KW-1185">Reference proteome</keyword>
<keyword evidence="5" id="KW-0808">Transferase</keyword>
<feature type="domain" description="MoaB/Mog" evidence="4">
    <location>
        <begin position="40"/>
        <end position="182"/>
    </location>
</feature>
<dbReference type="NCBIfam" id="TIGR00177">
    <property type="entry name" value="molyb_syn"/>
    <property type="match status" value="1"/>
</dbReference>
<dbReference type="PROSITE" id="PS01078">
    <property type="entry name" value="MOCF_BIOSYNTHESIS_1"/>
    <property type="match status" value="1"/>
</dbReference>
<dbReference type="InterPro" id="IPR051920">
    <property type="entry name" value="MPT_Adenylyltrnsfr/MoaC-Rel"/>
</dbReference>
<dbReference type="Gene3D" id="3.40.980.10">
    <property type="entry name" value="MoaB/Mog-like domain"/>
    <property type="match status" value="1"/>
</dbReference>
<comment type="pathway">
    <text evidence="1">Cofactor biosynthesis; molybdopterin biosynthesis.</text>
</comment>
<dbReference type="Pfam" id="PF00994">
    <property type="entry name" value="MoCF_biosynth"/>
    <property type="match status" value="1"/>
</dbReference>
<sequence>MTPPQPGSAAPSRPGPQAAFPFPGGGEGLGAALLAPYAALVVTASNRAAAGVYADTGGPLLAEGLASMGFTVDGPLVVPDGDPVGQALRAGAAAGYDVIVTTGGTGLSPTDRTPEVTRAVLTYDVPGIPEAIRAEGLAKVPTAALSRGLAGVAGTTLIVNLPGSAGGVRDGLAVLERILRHAVDQIRGGDHPRPAGSPS</sequence>
<evidence type="ECO:0000256" key="3">
    <source>
        <dbReference type="SAM" id="MobiDB-lite"/>
    </source>
</evidence>
<dbReference type="InterPro" id="IPR036425">
    <property type="entry name" value="MoaB/Mog-like_dom_sf"/>
</dbReference>
<dbReference type="EMBL" id="CP032698">
    <property type="protein sequence ID" value="AYG82312.1"/>
    <property type="molecule type" value="Genomic_DNA"/>
</dbReference>
<dbReference type="SUPFAM" id="SSF53218">
    <property type="entry name" value="Molybdenum cofactor biosynthesis proteins"/>
    <property type="match status" value="1"/>
</dbReference>
<dbReference type="GO" id="GO:0006777">
    <property type="term" value="P:Mo-molybdopterin cofactor biosynthetic process"/>
    <property type="evidence" value="ECO:0007669"/>
    <property type="project" value="UniProtKB-KW"/>
</dbReference>
<dbReference type="KEGG" id="shun:DWB77_04483"/>
<dbReference type="OrthoDB" id="9794429at2"/>
<organism evidence="5 6">
    <name type="scientific">Streptomyces hundungensis</name>
    <dbReference type="NCBI Taxonomy" id="1077946"/>
    <lineage>
        <taxon>Bacteria</taxon>
        <taxon>Bacillati</taxon>
        <taxon>Actinomycetota</taxon>
        <taxon>Actinomycetes</taxon>
        <taxon>Kitasatosporales</taxon>
        <taxon>Streptomycetaceae</taxon>
        <taxon>Streptomyces</taxon>
    </lineage>
</organism>
<dbReference type="Proteomes" id="UP000271554">
    <property type="component" value="Chromosome"/>
</dbReference>
<dbReference type="GO" id="GO:0061598">
    <property type="term" value="F:molybdopterin adenylyltransferase activity"/>
    <property type="evidence" value="ECO:0007669"/>
    <property type="project" value="UniProtKB-EC"/>
</dbReference>
<protein>
    <submittedName>
        <fullName evidence="5">Molybdopterin adenylyltransferase</fullName>
        <ecNumber evidence="5">2.7.7.75</ecNumber>
    </submittedName>
</protein>
<dbReference type="InterPro" id="IPR001453">
    <property type="entry name" value="MoaB/Mog_dom"/>
</dbReference>
<dbReference type="UniPathway" id="UPA00344"/>
<dbReference type="EC" id="2.7.7.75" evidence="5"/>
<dbReference type="RefSeq" id="WP_120722918.1">
    <property type="nucleotide sequence ID" value="NZ_CP032698.1"/>
</dbReference>
<proteinExistence type="predicted"/>
<evidence type="ECO:0000313" key="6">
    <source>
        <dbReference type="Proteomes" id="UP000271554"/>
    </source>
</evidence>
<keyword evidence="5" id="KW-0548">Nucleotidyltransferase</keyword>
<accession>A0A387HNB6</accession>
<feature type="region of interest" description="Disordered" evidence="3">
    <location>
        <begin position="1"/>
        <end position="22"/>
    </location>
</feature>
<dbReference type="InterPro" id="IPR008284">
    <property type="entry name" value="MoCF_biosynth_CS"/>
</dbReference>
<reference evidence="5 6" key="1">
    <citation type="submission" date="2018-10" db="EMBL/GenBank/DDBJ databases">
        <title>Relationship between Morphology and Antimicrobial Activity in Streptomyces.</title>
        <authorList>
            <person name="Kang H.J."/>
            <person name="Kim S.B."/>
        </authorList>
    </citation>
    <scope>NUCLEOTIDE SEQUENCE [LARGE SCALE GENOMIC DNA]</scope>
    <source>
        <strain evidence="5 6">BH38</strain>
    </source>
</reference>
<keyword evidence="2" id="KW-0501">Molybdenum cofactor biosynthesis</keyword>